<dbReference type="KEGG" id="nml:Namu_2463"/>
<evidence type="ECO:0000313" key="3">
    <source>
        <dbReference type="Proteomes" id="UP000002218"/>
    </source>
</evidence>
<keyword evidence="1" id="KW-0472">Membrane</keyword>
<organism evidence="2 3">
    <name type="scientific">Nakamurella multipartita (strain ATCC 700099 / DSM 44233 / CIP 104796 / JCM 9543 / NBRC 105858 / Y-104)</name>
    <name type="common">Microsphaera multipartita</name>
    <dbReference type="NCBI Taxonomy" id="479431"/>
    <lineage>
        <taxon>Bacteria</taxon>
        <taxon>Bacillati</taxon>
        <taxon>Actinomycetota</taxon>
        <taxon>Actinomycetes</taxon>
        <taxon>Nakamurellales</taxon>
        <taxon>Nakamurellaceae</taxon>
        <taxon>Nakamurella</taxon>
    </lineage>
</organism>
<dbReference type="AlphaFoldDB" id="C8X6H7"/>
<accession>C8X6H7</accession>
<reference evidence="3" key="1">
    <citation type="submission" date="2009-09" db="EMBL/GenBank/DDBJ databases">
        <title>The complete genome of Nakamurella multipartita DSM 44233.</title>
        <authorList>
            <consortium name="US DOE Joint Genome Institute (JGI-PGF)"/>
            <person name="Lucas S."/>
            <person name="Copeland A."/>
            <person name="Lapidus A."/>
            <person name="Glavina del Rio T."/>
            <person name="Dalin E."/>
            <person name="Tice H."/>
            <person name="Bruce D."/>
            <person name="Goodwin L."/>
            <person name="Pitluck S."/>
            <person name="Kyrpides N."/>
            <person name="Mavromatis K."/>
            <person name="Ivanova N."/>
            <person name="Ovchinnikova G."/>
            <person name="Sims D."/>
            <person name="Meincke L."/>
            <person name="Brettin T."/>
            <person name="Detter J.C."/>
            <person name="Han C."/>
            <person name="Larimer F."/>
            <person name="Land M."/>
            <person name="Hauser L."/>
            <person name="Markowitz V."/>
            <person name="Cheng J.-F."/>
            <person name="Hugenholtz P."/>
            <person name="Woyke T."/>
            <person name="Wu D."/>
            <person name="Klenk H.-P."/>
            <person name="Eisen J.A."/>
        </authorList>
    </citation>
    <scope>NUCLEOTIDE SEQUENCE [LARGE SCALE GENOMIC DNA]</scope>
    <source>
        <strain evidence="3">ATCC 700099 / DSM 44233 / CIP 104796 / JCM 9543 / NBRC 105858 / Y-104</strain>
    </source>
</reference>
<dbReference type="Proteomes" id="UP000002218">
    <property type="component" value="Chromosome"/>
</dbReference>
<proteinExistence type="predicted"/>
<name>C8X6H7_NAKMY</name>
<dbReference type="RefSeq" id="WP_015747720.1">
    <property type="nucleotide sequence ID" value="NC_013235.1"/>
</dbReference>
<dbReference type="OrthoDB" id="3789019at2"/>
<reference evidence="2 3" key="2">
    <citation type="journal article" date="2010" name="Stand. Genomic Sci.">
        <title>Complete genome sequence of Nakamurella multipartita type strain (Y-104).</title>
        <authorList>
            <person name="Tice H."/>
            <person name="Mayilraj S."/>
            <person name="Sims D."/>
            <person name="Lapidus A."/>
            <person name="Nolan M."/>
            <person name="Lucas S."/>
            <person name="Glavina Del Rio T."/>
            <person name="Copeland A."/>
            <person name="Cheng J.F."/>
            <person name="Meincke L."/>
            <person name="Bruce D."/>
            <person name="Goodwin L."/>
            <person name="Pitluck S."/>
            <person name="Ivanova N."/>
            <person name="Mavromatis K."/>
            <person name="Ovchinnikova G."/>
            <person name="Pati A."/>
            <person name="Chen A."/>
            <person name="Palaniappan K."/>
            <person name="Land M."/>
            <person name="Hauser L."/>
            <person name="Chang Y.J."/>
            <person name="Jeffries C.D."/>
            <person name="Detter J.C."/>
            <person name="Brettin T."/>
            <person name="Rohde M."/>
            <person name="Goker M."/>
            <person name="Bristow J."/>
            <person name="Eisen J.A."/>
            <person name="Markowitz V."/>
            <person name="Hugenholtz P."/>
            <person name="Kyrpides N.C."/>
            <person name="Klenk H.P."/>
            <person name="Chen F."/>
        </authorList>
    </citation>
    <scope>NUCLEOTIDE SEQUENCE [LARGE SCALE GENOMIC DNA]</scope>
    <source>
        <strain evidence="3">ATCC 700099 / DSM 44233 / CIP 104796 / JCM 9543 / NBRC 105858 / Y-104</strain>
    </source>
</reference>
<evidence type="ECO:0000313" key="2">
    <source>
        <dbReference type="EMBL" id="ACV78832.1"/>
    </source>
</evidence>
<protein>
    <submittedName>
        <fullName evidence="2">Uncharacterized protein</fullName>
    </submittedName>
</protein>
<keyword evidence="3" id="KW-1185">Reference proteome</keyword>
<sequence length="154" mass="16331">MTRATNRRRSPGVASRRAGYTVAVVVNAVLLFLVNVTPGWSILPFLTPDMALVLPWINASMVAGIVVNAVYLIRDTPRVKGFGDLITEVIGLVAMIGLWQVFPFDFGAGSSGWATVVRVALVIGIVGTIVAMIVSVVMVIRGTARPASVVTPAR</sequence>
<dbReference type="eggNOG" id="ENOG5033677">
    <property type="taxonomic scope" value="Bacteria"/>
</dbReference>
<dbReference type="HOGENOM" id="CLU_134229_0_0_11"/>
<feature type="transmembrane region" description="Helical" evidence="1">
    <location>
        <begin position="53"/>
        <end position="73"/>
    </location>
</feature>
<gene>
    <name evidence="2" type="ordered locus">Namu_2463</name>
</gene>
<keyword evidence="1" id="KW-0812">Transmembrane</keyword>
<dbReference type="InParanoid" id="C8X6H7"/>
<feature type="transmembrane region" description="Helical" evidence="1">
    <location>
        <begin position="85"/>
        <end position="104"/>
    </location>
</feature>
<evidence type="ECO:0000256" key="1">
    <source>
        <dbReference type="SAM" id="Phobius"/>
    </source>
</evidence>
<dbReference type="EMBL" id="CP001737">
    <property type="protein sequence ID" value="ACV78832.1"/>
    <property type="molecule type" value="Genomic_DNA"/>
</dbReference>
<feature type="transmembrane region" description="Helical" evidence="1">
    <location>
        <begin position="116"/>
        <end position="140"/>
    </location>
</feature>
<keyword evidence="1" id="KW-1133">Transmembrane helix</keyword>
<feature type="transmembrane region" description="Helical" evidence="1">
    <location>
        <begin position="20"/>
        <end position="41"/>
    </location>
</feature>